<evidence type="ECO:0000313" key="3">
    <source>
        <dbReference type="Proteomes" id="UP000245207"/>
    </source>
</evidence>
<feature type="domain" description="Reverse transcriptase zinc-binding" evidence="1">
    <location>
        <begin position="27"/>
        <end position="98"/>
    </location>
</feature>
<keyword evidence="3" id="KW-1185">Reference proteome</keyword>
<name>A0A2U1QCF7_ARTAN</name>
<dbReference type="Proteomes" id="UP000245207">
    <property type="component" value="Unassembled WGS sequence"/>
</dbReference>
<dbReference type="EMBL" id="PKPP01000224">
    <property type="protein sequence ID" value="PWA95686.1"/>
    <property type="molecule type" value="Genomic_DNA"/>
</dbReference>
<organism evidence="2 3">
    <name type="scientific">Artemisia annua</name>
    <name type="common">Sweet wormwood</name>
    <dbReference type="NCBI Taxonomy" id="35608"/>
    <lineage>
        <taxon>Eukaryota</taxon>
        <taxon>Viridiplantae</taxon>
        <taxon>Streptophyta</taxon>
        <taxon>Embryophyta</taxon>
        <taxon>Tracheophyta</taxon>
        <taxon>Spermatophyta</taxon>
        <taxon>Magnoliopsida</taxon>
        <taxon>eudicotyledons</taxon>
        <taxon>Gunneridae</taxon>
        <taxon>Pentapetalae</taxon>
        <taxon>asterids</taxon>
        <taxon>campanulids</taxon>
        <taxon>Asterales</taxon>
        <taxon>Asteraceae</taxon>
        <taxon>Asteroideae</taxon>
        <taxon>Anthemideae</taxon>
        <taxon>Artemisiinae</taxon>
        <taxon>Artemisia</taxon>
    </lineage>
</organism>
<evidence type="ECO:0000313" key="2">
    <source>
        <dbReference type="EMBL" id="PWA95686.1"/>
    </source>
</evidence>
<reference evidence="2 3" key="1">
    <citation type="journal article" date="2018" name="Mol. Plant">
        <title>The genome of Artemisia annua provides insight into the evolution of Asteraceae family and artemisinin biosynthesis.</title>
        <authorList>
            <person name="Shen Q."/>
            <person name="Zhang L."/>
            <person name="Liao Z."/>
            <person name="Wang S."/>
            <person name="Yan T."/>
            <person name="Shi P."/>
            <person name="Liu M."/>
            <person name="Fu X."/>
            <person name="Pan Q."/>
            <person name="Wang Y."/>
            <person name="Lv Z."/>
            <person name="Lu X."/>
            <person name="Zhang F."/>
            <person name="Jiang W."/>
            <person name="Ma Y."/>
            <person name="Chen M."/>
            <person name="Hao X."/>
            <person name="Li L."/>
            <person name="Tang Y."/>
            <person name="Lv G."/>
            <person name="Zhou Y."/>
            <person name="Sun X."/>
            <person name="Brodelius P.E."/>
            <person name="Rose J.K.C."/>
            <person name="Tang K."/>
        </authorList>
    </citation>
    <scope>NUCLEOTIDE SEQUENCE [LARGE SCALE GENOMIC DNA]</scope>
    <source>
        <strain evidence="3">cv. Huhao1</strain>
        <tissue evidence="2">Leaf</tissue>
    </source>
</reference>
<proteinExistence type="predicted"/>
<protein>
    <recommendedName>
        <fullName evidence="1">Reverse transcriptase zinc-binding domain-containing protein</fullName>
    </recommendedName>
</protein>
<dbReference type="Pfam" id="PF13966">
    <property type="entry name" value="zf-RVT"/>
    <property type="match status" value="1"/>
</dbReference>
<dbReference type="OrthoDB" id="1426902at2759"/>
<evidence type="ECO:0000259" key="1">
    <source>
        <dbReference type="Pfam" id="PF13966"/>
    </source>
</evidence>
<comment type="caution">
    <text evidence="2">The sequence shown here is derived from an EMBL/GenBank/DDBJ whole genome shotgun (WGS) entry which is preliminary data.</text>
</comment>
<dbReference type="AlphaFoldDB" id="A0A2U1QCF7"/>
<dbReference type="InterPro" id="IPR026960">
    <property type="entry name" value="RVT-Znf"/>
</dbReference>
<gene>
    <name evidence="2" type="ORF">CTI12_AA047920</name>
</gene>
<accession>A0A2U1QCF7</accession>
<sequence length="125" mass="14509">MGSGDNGQFTVTTATRILMSVPDECPPLWASFSWFKHLPPKVKCFHWLALHDVIPVKEVLLHRYVSLAPLEDLCLWCLEHVESICHLLLHCQWTNAIWRSLFLWWGVEWVCLKPFINLLGIGMKV</sequence>